<name>A0A9P4UBC6_9PLEO</name>
<protein>
    <recommendedName>
        <fullName evidence="1">BTB domain-containing protein</fullName>
    </recommendedName>
</protein>
<feature type="non-terminal residue" evidence="2">
    <location>
        <position position="168"/>
    </location>
</feature>
<evidence type="ECO:0000259" key="1">
    <source>
        <dbReference type="PROSITE" id="PS50097"/>
    </source>
</evidence>
<organism evidence="2 3">
    <name type="scientific">Karstenula rhodostoma CBS 690.94</name>
    <dbReference type="NCBI Taxonomy" id="1392251"/>
    <lineage>
        <taxon>Eukaryota</taxon>
        <taxon>Fungi</taxon>
        <taxon>Dikarya</taxon>
        <taxon>Ascomycota</taxon>
        <taxon>Pezizomycotina</taxon>
        <taxon>Dothideomycetes</taxon>
        <taxon>Pleosporomycetidae</taxon>
        <taxon>Pleosporales</taxon>
        <taxon>Massarineae</taxon>
        <taxon>Didymosphaeriaceae</taxon>
        <taxon>Karstenula</taxon>
    </lineage>
</organism>
<dbReference type="PANTHER" id="PTHR47843">
    <property type="entry name" value="BTB DOMAIN-CONTAINING PROTEIN-RELATED"/>
    <property type="match status" value="1"/>
</dbReference>
<sequence>VHEKVLSATSAFFKAVTRREWDGSRRKPGTIDLGDERFDIVNSYVHWLYTGDLVIPTDEKNDLHTFLSEAYVFGEKILDSNFKNGVLDSIIIETNRGNRPSTHHMNTIFDGTVSGSPARRFVIDVFLYKGHGSKAWAKAIEELTEDAARETLLAVVCERRPPEGPPWE</sequence>
<dbReference type="Gene3D" id="3.30.710.10">
    <property type="entry name" value="Potassium Channel Kv1.1, Chain A"/>
    <property type="match status" value="1"/>
</dbReference>
<dbReference type="EMBL" id="MU001501">
    <property type="protein sequence ID" value="KAF2443976.1"/>
    <property type="molecule type" value="Genomic_DNA"/>
</dbReference>
<dbReference type="InterPro" id="IPR000210">
    <property type="entry name" value="BTB/POZ_dom"/>
</dbReference>
<dbReference type="Pfam" id="PF00651">
    <property type="entry name" value="BTB"/>
    <property type="match status" value="1"/>
</dbReference>
<feature type="domain" description="BTB" evidence="1">
    <location>
        <begin position="1"/>
        <end position="57"/>
    </location>
</feature>
<dbReference type="CDD" id="cd18186">
    <property type="entry name" value="BTB_POZ_ZBTB_KLHL-like"/>
    <property type="match status" value="1"/>
</dbReference>
<dbReference type="Proteomes" id="UP000799764">
    <property type="component" value="Unassembled WGS sequence"/>
</dbReference>
<gene>
    <name evidence="2" type="ORF">P171DRAFT_331918</name>
</gene>
<dbReference type="PANTHER" id="PTHR47843:SF2">
    <property type="entry name" value="BTB DOMAIN-CONTAINING PROTEIN"/>
    <property type="match status" value="1"/>
</dbReference>
<dbReference type="PROSITE" id="PS50097">
    <property type="entry name" value="BTB"/>
    <property type="match status" value="1"/>
</dbReference>
<comment type="caution">
    <text evidence="2">The sequence shown here is derived from an EMBL/GenBank/DDBJ whole genome shotgun (WGS) entry which is preliminary data.</text>
</comment>
<reference evidence="2" key="1">
    <citation type="journal article" date="2020" name="Stud. Mycol.">
        <title>101 Dothideomycetes genomes: a test case for predicting lifestyles and emergence of pathogens.</title>
        <authorList>
            <person name="Haridas S."/>
            <person name="Albert R."/>
            <person name="Binder M."/>
            <person name="Bloem J."/>
            <person name="Labutti K."/>
            <person name="Salamov A."/>
            <person name="Andreopoulos B."/>
            <person name="Baker S."/>
            <person name="Barry K."/>
            <person name="Bills G."/>
            <person name="Bluhm B."/>
            <person name="Cannon C."/>
            <person name="Castanera R."/>
            <person name="Culley D."/>
            <person name="Daum C."/>
            <person name="Ezra D."/>
            <person name="Gonzalez J."/>
            <person name="Henrissat B."/>
            <person name="Kuo A."/>
            <person name="Liang C."/>
            <person name="Lipzen A."/>
            <person name="Lutzoni F."/>
            <person name="Magnuson J."/>
            <person name="Mondo S."/>
            <person name="Nolan M."/>
            <person name="Ohm R."/>
            <person name="Pangilinan J."/>
            <person name="Park H.-J."/>
            <person name="Ramirez L."/>
            <person name="Alfaro M."/>
            <person name="Sun H."/>
            <person name="Tritt A."/>
            <person name="Yoshinaga Y."/>
            <person name="Zwiers L.-H."/>
            <person name="Turgeon B."/>
            <person name="Goodwin S."/>
            <person name="Spatafora J."/>
            <person name="Crous P."/>
            <person name="Grigoriev I."/>
        </authorList>
    </citation>
    <scope>NUCLEOTIDE SEQUENCE</scope>
    <source>
        <strain evidence="2">CBS 690.94</strain>
    </source>
</reference>
<dbReference type="SUPFAM" id="SSF54695">
    <property type="entry name" value="POZ domain"/>
    <property type="match status" value="1"/>
</dbReference>
<accession>A0A9P4UBC6</accession>
<evidence type="ECO:0000313" key="3">
    <source>
        <dbReference type="Proteomes" id="UP000799764"/>
    </source>
</evidence>
<evidence type="ECO:0000313" key="2">
    <source>
        <dbReference type="EMBL" id="KAF2443976.1"/>
    </source>
</evidence>
<proteinExistence type="predicted"/>
<dbReference type="AlphaFoldDB" id="A0A9P4UBC6"/>
<keyword evidence="3" id="KW-1185">Reference proteome</keyword>
<dbReference type="OrthoDB" id="3794732at2759"/>
<feature type="non-terminal residue" evidence="2">
    <location>
        <position position="1"/>
    </location>
</feature>
<dbReference type="InterPro" id="IPR011333">
    <property type="entry name" value="SKP1/BTB/POZ_sf"/>
</dbReference>